<comment type="function">
    <text evidence="6">Chaperone protein involved in the assembly of the mitochondrial NADH:ubiquinone oxidoreductase complex (complex I). Participates in constructing the membrane arm of complex I.</text>
</comment>
<comment type="caution">
    <text evidence="10">The sequence shown here is derived from an EMBL/GenBank/DDBJ whole genome shotgun (WGS) entry which is preliminary data.</text>
</comment>
<keyword evidence="3 9" id="KW-0812">Transmembrane</keyword>
<feature type="non-terminal residue" evidence="10">
    <location>
        <position position="1"/>
    </location>
</feature>
<reference evidence="10" key="1">
    <citation type="journal article" date="2022" name="bioRxiv">
        <title>Sequencing and chromosome-scale assembly of the giantPleurodeles waltlgenome.</title>
        <authorList>
            <person name="Brown T."/>
            <person name="Elewa A."/>
            <person name="Iarovenko S."/>
            <person name="Subramanian E."/>
            <person name="Araus A.J."/>
            <person name="Petzold A."/>
            <person name="Susuki M."/>
            <person name="Suzuki K.-i.T."/>
            <person name="Hayashi T."/>
            <person name="Toyoda A."/>
            <person name="Oliveira C."/>
            <person name="Osipova E."/>
            <person name="Leigh N.D."/>
            <person name="Simon A."/>
            <person name="Yun M.H."/>
        </authorList>
    </citation>
    <scope>NUCLEOTIDE SEQUENCE</scope>
    <source>
        <strain evidence="10">20211129_DDA</strain>
        <tissue evidence="10">Liver</tissue>
    </source>
</reference>
<dbReference type="Pfam" id="PF02466">
    <property type="entry name" value="Tim17"/>
    <property type="match status" value="1"/>
</dbReference>
<sequence>RVADPSMGVHEPRLHPGVTQRRCLYLFPRVLAQEEDATPHMDKELLVLPECMRSPHPLPPESGWDRIQELFKHDKLRGYSEEVNTLLKGALTGVIVGFVYGGVPAARHARSRFIEQSQAEVFRHRVEAVRAAHNAALRGFIRYGWRWGWRVAAFVTLFNSASLGLSVYRDKNSLVHYAAAGAVTGGLFRLSLGLRGVVGGTALGVILGVPVGAMMTAVQAASGETLRERRRREQRELYQLKLDEWAARLDVTQAALEEASKSVAFSEIDTQRIEELLSLPRNPELPESKV</sequence>
<keyword evidence="4 9" id="KW-1133">Transmembrane helix</keyword>
<comment type="similarity">
    <text evidence="2">Belongs to the Tim17/Tim22/Tim23 family.</text>
</comment>
<evidence type="ECO:0000256" key="6">
    <source>
        <dbReference type="ARBA" id="ARBA00037236"/>
    </source>
</evidence>
<proteinExistence type="inferred from homology"/>
<gene>
    <name evidence="10" type="ORF">NDU88_000203</name>
</gene>
<dbReference type="PANTHER" id="PTHR13002:SF1">
    <property type="entry name" value="COMPLEX I ASSEMBLY FACTOR TIMMDC1, MITOCHONDRIAL"/>
    <property type="match status" value="1"/>
</dbReference>
<dbReference type="GO" id="GO:0016020">
    <property type="term" value="C:membrane"/>
    <property type="evidence" value="ECO:0007669"/>
    <property type="project" value="UniProtKB-SubCell"/>
</dbReference>
<accession>A0AAV7N7D5</accession>
<keyword evidence="11" id="KW-1185">Reference proteome</keyword>
<evidence type="ECO:0000313" key="11">
    <source>
        <dbReference type="Proteomes" id="UP001066276"/>
    </source>
</evidence>
<feature type="transmembrane region" description="Helical" evidence="9">
    <location>
        <begin position="174"/>
        <end position="192"/>
    </location>
</feature>
<dbReference type="GO" id="GO:0005739">
    <property type="term" value="C:mitochondrion"/>
    <property type="evidence" value="ECO:0007669"/>
    <property type="project" value="TreeGrafter"/>
</dbReference>
<dbReference type="PANTHER" id="PTHR13002">
    <property type="entry name" value="C3ORF1 PROTEIN-RELATED"/>
    <property type="match status" value="1"/>
</dbReference>
<feature type="transmembrane region" description="Helical" evidence="9">
    <location>
        <begin position="147"/>
        <end position="167"/>
    </location>
</feature>
<feature type="non-terminal residue" evidence="10">
    <location>
        <position position="290"/>
    </location>
</feature>
<evidence type="ECO:0000256" key="3">
    <source>
        <dbReference type="ARBA" id="ARBA00022692"/>
    </source>
</evidence>
<evidence type="ECO:0000256" key="2">
    <source>
        <dbReference type="ARBA" id="ARBA00008444"/>
    </source>
</evidence>
<evidence type="ECO:0000256" key="7">
    <source>
        <dbReference type="ARBA" id="ARBA00040778"/>
    </source>
</evidence>
<evidence type="ECO:0000313" key="10">
    <source>
        <dbReference type="EMBL" id="KAJ1111931.1"/>
    </source>
</evidence>
<name>A0AAV7N7D5_PLEWA</name>
<dbReference type="AlphaFoldDB" id="A0AAV7N7D5"/>
<dbReference type="EMBL" id="JANPWB010000012">
    <property type="protein sequence ID" value="KAJ1111931.1"/>
    <property type="molecule type" value="Genomic_DNA"/>
</dbReference>
<dbReference type="InterPro" id="IPR055299">
    <property type="entry name" value="TIMMDC1"/>
</dbReference>
<evidence type="ECO:0000256" key="4">
    <source>
        <dbReference type="ARBA" id="ARBA00022989"/>
    </source>
</evidence>
<keyword evidence="5 9" id="KW-0472">Membrane</keyword>
<evidence type="ECO:0000256" key="8">
    <source>
        <dbReference type="ARBA" id="ARBA00041344"/>
    </source>
</evidence>
<dbReference type="Proteomes" id="UP001066276">
    <property type="component" value="Chromosome 8"/>
</dbReference>
<feature type="transmembrane region" description="Helical" evidence="9">
    <location>
        <begin position="198"/>
        <end position="222"/>
    </location>
</feature>
<comment type="subcellular location">
    <subcellularLocation>
        <location evidence="1">Membrane</location>
        <topology evidence="1">Multi-pass membrane protein</topology>
    </subcellularLocation>
</comment>
<evidence type="ECO:0000256" key="9">
    <source>
        <dbReference type="SAM" id="Phobius"/>
    </source>
</evidence>
<dbReference type="GO" id="GO:0032981">
    <property type="term" value="P:mitochondrial respiratory chain complex I assembly"/>
    <property type="evidence" value="ECO:0007669"/>
    <property type="project" value="InterPro"/>
</dbReference>
<evidence type="ECO:0000256" key="1">
    <source>
        <dbReference type="ARBA" id="ARBA00004141"/>
    </source>
</evidence>
<organism evidence="10 11">
    <name type="scientific">Pleurodeles waltl</name>
    <name type="common">Iberian ribbed newt</name>
    <dbReference type="NCBI Taxonomy" id="8319"/>
    <lineage>
        <taxon>Eukaryota</taxon>
        <taxon>Metazoa</taxon>
        <taxon>Chordata</taxon>
        <taxon>Craniata</taxon>
        <taxon>Vertebrata</taxon>
        <taxon>Euteleostomi</taxon>
        <taxon>Amphibia</taxon>
        <taxon>Batrachia</taxon>
        <taxon>Caudata</taxon>
        <taxon>Salamandroidea</taxon>
        <taxon>Salamandridae</taxon>
        <taxon>Pleurodelinae</taxon>
        <taxon>Pleurodeles</taxon>
    </lineage>
</organism>
<protein>
    <recommendedName>
        <fullName evidence="7">Complex I assembly factor TIMMDC1, mitochondrial</fullName>
    </recommendedName>
    <alternativeName>
        <fullName evidence="8">Translocase of inner mitochondrial membrane domain-containing protein 1</fullName>
    </alternativeName>
</protein>
<evidence type="ECO:0000256" key="5">
    <source>
        <dbReference type="ARBA" id="ARBA00023136"/>
    </source>
</evidence>